<keyword evidence="6 9" id="KW-0371">Homeobox</keyword>
<evidence type="ECO:0000256" key="2">
    <source>
        <dbReference type="ARBA" id="ARBA00006789"/>
    </source>
</evidence>
<dbReference type="InterPro" id="IPR042160">
    <property type="entry name" value="HD-Zip_IV"/>
</dbReference>
<dbReference type="FunFam" id="1.10.10.60:FF:000229">
    <property type="entry name" value="Homeobox-leucine zipper protein HDG1"/>
    <property type="match status" value="1"/>
</dbReference>
<evidence type="ECO:0000313" key="13">
    <source>
        <dbReference type="EMBL" id="KAL0362333.1"/>
    </source>
</evidence>
<feature type="region of interest" description="Disordered" evidence="11">
    <location>
        <begin position="59"/>
        <end position="105"/>
    </location>
</feature>
<dbReference type="PROSITE" id="PS50071">
    <property type="entry name" value="HOMEOBOX_2"/>
    <property type="match status" value="1"/>
</dbReference>
<name>A0AAW2Q3X7_9LAMI</name>
<feature type="compositionally biased region" description="Basic and acidic residues" evidence="11">
    <location>
        <begin position="66"/>
        <end position="81"/>
    </location>
</feature>
<evidence type="ECO:0000256" key="8">
    <source>
        <dbReference type="ARBA" id="ARBA00023242"/>
    </source>
</evidence>
<comment type="caution">
    <text evidence="13">The sequence shown here is derived from an EMBL/GenBank/DDBJ whole genome shotgun (WGS) entry which is preliminary data.</text>
</comment>
<evidence type="ECO:0000256" key="7">
    <source>
        <dbReference type="ARBA" id="ARBA00023163"/>
    </source>
</evidence>
<comment type="subcellular location">
    <subcellularLocation>
        <location evidence="1 9 10">Nucleus</location>
    </subcellularLocation>
</comment>
<dbReference type="PROSITE" id="PS00027">
    <property type="entry name" value="HOMEOBOX_1"/>
    <property type="match status" value="1"/>
</dbReference>
<evidence type="ECO:0000256" key="5">
    <source>
        <dbReference type="ARBA" id="ARBA00023125"/>
    </source>
</evidence>
<dbReference type="Gene3D" id="1.10.10.60">
    <property type="entry name" value="Homeodomain-like"/>
    <property type="match status" value="1"/>
</dbReference>
<dbReference type="EMBL" id="JACGWM010000007">
    <property type="protein sequence ID" value="KAL0362333.1"/>
    <property type="molecule type" value="Genomic_DNA"/>
</dbReference>
<evidence type="ECO:0000256" key="1">
    <source>
        <dbReference type="ARBA" id="ARBA00004123"/>
    </source>
</evidence>
<reference evidence="13" key="2">
    <citation type="journal article" date="2024" name="Plant">
        <title>Genomic evolution and insights into agronomic trait innovations of Sesamum species.</title>
        <authorList>
            <person name="Miao H."/>
            <person name="Wang L."/>
            <person name="Qu L."/>
            <person name="Liu H."/>
            <person name="Sun Y."/>
            <person name="Le M."/>
            <person name="Wang Q."/>
            <person name="Wei S."/>
            <person name="Zheng Y."/>
            <person name="Lin W."/>
            <person name="Duan Y."/>
            <person name="Cao H."/>
            <person name="Xiong S."/>
            <person name="Wang X."/>
            <person name="Wei L."/>
            <person name="Li C."/>
            <person name="Ma Q."/>
            <person name="Ju M."/>
            <person name="Zhao R."/>
            <person name="Li G."/>
            <person name="Mu C."/>
            <person name="Tian Q."/>
            <person name="Mei H."/>
            <person name="Zhang T."/>
            <person name="Gao T."/>
            <person name="Zhang H."/>
        </authorList>
    </citation>
    <scope>NUCLEOTIDE SEQUENCE</scope>
    <source>
        <strain evidence="13">KEN8</strain>
    </source>
</reference>
<keyword evidence="5 9" id="KW-0238">DNA-binding</keyword>
<evidence type="ECO:0000256" key="9">
    <source>
        <dbReference type="PROSITE-ProRule" id="PRU00108"/>
    </source>
</evidence>
<feature type="DNA-binding region" description="Homeobox" evidence="9">
    <location>
        <begin position="95"/>
        <end position="154"/>
    </location>
</feature>
<dbReference type="PANTHER" id="PTHR45654:SF77">
    <property type="entry name" value="HOMEOBOX-LEUCINE ZIPPER PROTEIN MERISTEM L1"/>
    <property type="match status" value="1"/>
</dbReference>
<organism evidence="13">
    <name type="scientific">Sesamum calycinum</name>
    <dbReference type="NCBI Taxonomy" id="2727403"/>
    <lineage>
        <taxon>Eukaryota</taxon>
        <taxon>Viridiplantae</taxon>
        <taxon>Streptophyta</taxon>
        <taxon>Embryophyta</taxon>
        <taxon>Tracheophyta</taxon>
        <taxon>Spermatophyta</taxon>
        <taxon>Magnoliopsida</taxon>
        <taxon>eudicotyledons</taxon>
        <taxon>Gunneridae</taxon>
        <taxon>Pentapetalae</taxon>
        <taxon>asterids</taxon>
        <taxon>lamiids</taxon>
        <taxon>Lamiales</taxon>
        <taxon>Pedaliaceae</taxon>
        <taxon>Sesamum</taxon>
    </lineage>
</organism>
<keyword evidence="7" id="KW-0804">Transcription</keyword>
<dbReference type="SUPFAM" id="SSF46689">
    <property type="entry name" value="Homeodomain-like"/>
    <property type="match status" value="1"/>
</dbReference>
<evidence type="ECO:0000259" key="12">
    <source>
        <dbReference type="PROSITE" id="PS50071"/>
    </source>
</evidence>
<dbReference type="GO" id="GO:0005634">
    <property type="term" value="C:nucleus"/>
    <property type="evidence" value="ECO:0007669"/>
    <property type="project" value="UniProtKB-SubCell"/>
</dbReference>
<evidence type="ECO:0000256" key="3">
    <source>
        <dbReference type="ARBA" id="ARBA00023015"/>
    </source>
</evidence>
<dbReference type="InterPro" id="IPR001356">
    <property type="entry name" value="HD"/>
</dbReference>
<evidence type="ECO:0000256" key="6">
    <source>
        <dbReference type="ARBA" id="ARBA00023155"/>
    </source>
</evidence>
<dbReference type="SMART" id="SM00389">
    <property type="entry name" value="HOX"/>
    <property type="match status" value="1"/>
</dbReference>
<keyword evidence="3" id="KW-0805">Transcription regulation</keyword>
<dbReference type="GO" id="GO:0000981">
    <property type="term" value="F:DNA-binding transcription factor activity, RNA polymerase II-specific"/>
    <property type="evidence" value="ECO:0007669"/>
    <property type="project" value="InterPro"/>
</dbReference>
<dbReference type="GO" id="GO:0003677">
    <property type="term" value="F:DNA binding"/>
    <property type="evidence" value="ECO:0007669"/>
    <property type="project" value="UniProtKB-UniRule"/>
</dbReference>
<dbReference type="Pfam" id="PF00046">
    <property type="entry name" value="Homeodomain"/>
    <property type="match status" value="1"/>
</dbReference>
<dbReference type="PANTHER" id="PTHR45654">
    <property type="entry name" value="HOMEOBOX-LEUCINE ZIPPER PROTEIN MERISTEM L1"/>
    <property type="match status" value="1"/>
</dbReference>
<evidence type="ECO:0000256" key="4">
    <source>
        <dbReference type="ARBA" id="ARBA00023054"/>
    </source>
</evidence>
<dbReference type="InterPro" id="IPR009057">
    <property type="entry name" value="Homeodomain-like_sf"/>
</dbReference>
<keyword evidence="8 9" id="KW-0539">Nucleus</keyword>
<sequence length="259" mass="29027">MYLREAGGGTKDKLGYVTTDDEMVDKPTCDVLGSATDVLIVAGSTGKRAKEKMLLDMNSTASGGDESQRVGDDGMNDKPSSEDLDNTSVKNQELKRKRYHRHTPQQIQEMEAFFKQYPRPNNNQRKELSDKLGLEPLQVKFWFQNKRTQLKTWHEHHKNSHFRTENDELRAENMRCKEALSNACCRACGRAIAVAGISSNEHCLRAENARLERTDLAAIVAKFVGKPLTDGATIPSFTASPTIDIEAGRKLKGKQKTEE</sequence>
<evidence type="ECO:0000256" key="10">
    <source>
        <dbReference type="RuleBase" id="RU000682"/>
    </source>
</evidence>
<reference evidence="13" key="1">
    <citation type="submission" date="2020-06" db="EMBL/GenBank/DDBJ databases">
        <authorList>
            <person name="Li T."/>
            <person name="Hu X."/>
            <person name="Zhang T."/>
            <person name="Song X."/>
            <person name="Zhang H."/>
            <person name="Dai N."/>
            <person name="Sheng W."/>
            <person name="Hou X."/>
            <person name="Wei L."/>
        </authorList>
    </citation>
    <scope>NUCLEOTIDE SEQUENCE</scope>
    <source>
        <strain evidence="13">KEN8</strain>
        <tissue evidence="13">Leaf</tissue>
    </source>
</reference>
<dbReference type="InterPro" id="IPR017970">
    <property type="entry name" value="Homeobox_CS"/>
</dbReference>
<dbReference type="AlphaFoldDB" id="A0AAW2Q3X7"/>
<protein>
    <submittedName>
        <fullName evidence="13">Homeobox-leucine zipper protein MERISTEM L1</fullName>
    </submittedName>
</protein>
<keyword evidence="4" id="KW-0175">Coiled coil</keyword>
<dbReference type="CDD" id="cd00086">
    <property type="entry name" value="homeodomain"/>
    <property type="match status" value="1"/>
</dbReference>
<evidence type="ECO:0000256" key="11">
    <source>
        <dbReference type="SAM" id="MobiDB-lite"/>
    </source>
</evidence>
<proteinExistence type="inferred from homology"/>
<feature type="domain" description="Homeobox" evidence="12">
    <location>
        <begin position="93"/>
        <end position="153"/>
    </location>
</feature>
<gene>
    <name evidence="13" type="ORF">Scaly_1188500</name>
</gene>
<accession>A0AAW2Q3X7</accession>
<comment type="similarity">
    <text evidence="2">Belongs to the HD-ZIP homeobox family. Class IV subfamily.</text>
</comment>